<dbReference type="Pfam" id="PF04739">
    <property type="entry name" value="AMPKBI"/>
    <property type="match status" value="1"/>
</dbReference>
<organism evidence="6 7">
    <name type="scientific">Carpinus fangiana</name>
    <dbReference type="NCBI Taxonomy" id="176857"/>
    <lineage>
        <taxon>Eukaryota</taxon>
        <taxon>Viridiplantae</taxon>
        <taxon>Streptophyta</taxon>
        <taxon>Embryophyta</taxon>
        <taxon>Tracheophyta</taxon>
        <taxon>Spermatophyta</taxon>
        <taxon>Magnoliopsida</taxon>
        <taxon>eudicotyledons</taxon>
        <taxon>Gunneridae</taxon>
        <taxon>Pentapetalae</taxon>
        <taxon>rosids</taxon>
        <taxon>fabids</taxon>
        <taxon>Fagales</taxon>
        <taxon>Betulaceae</taxon>
        <taxon>Carpinus</taxon>
    </lineage>
</organism>
<dbReference type="InterPro" id="IPR050827">
    <property type="entry name" value="CRP1_MDG1_kinase"/>
</dbReference>
<dbReference type="EMBL" id="VIBQ01000031">
    <property type="protein sequence ID" value="KAB8416344.1"/>
    <property type="molecule type" value="Genomic_DNA"/>
</dbReference>
<feature type="compositionally biased region" description="Acidic residues" evidence="4">
    <location>
        <begin position="145"/>
        <end position="158"/>
    </location>
</feature>
<dbReference type="Gene3D" id="6.20.250.60">
    <property type="match status" value="1"/>
</dbReference>
<reference evidence="6 7" key="1">
    <citation type="submission" date="2019-06" db="EMBL/GenBank/DDBJ databases">
        <title>A chromosomal-level reference genome of Carpinus fangiana (Coryloideae, Betulaceae).</title>
        <authorList>
            <person name="Yang X."/>
            <person name="Wang Z."/>
            <person name="Zhang L."/>
            <person name="Hao G."/>
            <person name="Liu J."/>
            <person name="Yang Y."/>
        </authorList>
    </citation>
    <scope>NUCLEOTIDE SEQUENCE [LARGE SCALE GENOMIC DNA]</scope>
    <source>
        <strain evidence="6">Cfa_2016G</strain>
        <tissue evidence="6">Leaf</tissue>
    </source>
</reference>
<proteinExistence type="inferred from homology"/>
<protein>
    <recommendedName>
        <fullName evidence="5">Association with the SNF1 complex (ASC) domain-containing protein</fullName>
    </recommendedName>
</protein>
<dbReference type="OrthoDB" id="5873279at2759"/>
<dbReference type="PANTHER" id="PTHR10343">
    <property type="entry name" value="5'-AMP-ACTIVATED PROTEIN KINASE , BETA SUBUNIT"/>
    <property type="match status" value="1"/>
</dbReference>
<dbReference type="AlphaFoldDB" id="A0A5N6KZQ9"/>
<feature type="region of interest" description="Disordered" evidence="4">
    <location>
        <begin position="1"/>
        <end position="194"/>
    </location>
</feature>
<dbReference type="GO" id="GO:0031588">
    <property type="term" value="C:nucleotide-activated protein kinase complex"/>
    <property type="evidence" value="ECO:0007669"/>
    <property type="project" value="TreeGrafter"/>
</dbReference>
<feature type="compositionally biased region" description="Polar residues" evidence="4">
    <location>
        <begin position="58"/>
        <end position="87"/>
    </location>
</feature>
<accession>A0A5N6KZQ9</accession>
<dbReference type="InterPro" id="IPR014756">
    <property type="entry name" value="Ig_E-set"/>
</dbReference>
<dbReference type="CDD" id="cd02859">
    <property type="entry name" value="E_set_AMPKbeta_like_N"/>
    <property type="match status" value="1"/>
</dbReference>
<dbReference type="InterPro" id="IPR006828">
    <property type="entry name" value="ASC_dom"/>
</dbReference>
<name>A0A5N6KZQ9_9ROSI</name>
<feature type="region of interest" description="Disordered" evidence="4">
    <location>
        <begin position="357"/>
        <end position="403"/>
    </location>
</feature>
<dbReference type="FunFam" id="2.60.40.10:FF:000562">
    <property type="entry name" value="Snf1 kinase complex beta-subunit Gal83"/>
    <property type="match status" value="1"/>
</dbReference>
<feature type="compositionally biased region" description="Polar residues" evidence="4">
    <location>
        <begin position="97"/>
        <end position="115"/>
    </location>
</feature>
<evidence type="ECO:0000313" key="7">
    <source>
        <dbReference type="Proteomes" id="UP000327013"/>
    </source>
</evidence>
<dbReference type="SUPFAM" id="SSF160219">
    <property type="entry name" value="AMPKBI-like"/>
    <property type="match status" value="1"/>
</dbReference>
<evidence type="ECO:0000256" key="2">
    <source>
        <dbReference type="ARBA" id="ARBA00010926"/>
    </source>
</evidence>
<evidence type="ECO:0000256" key="3">
    <source>
        <dbReference type="ARBA" id="ARBA00022490"/>
    </source>
</evidence>
<sequence>MGNSASKEDAPPQGGSSHVGAQDPKSSIKDDQQRKPRRRDSIQVLPSTRASAVPPSASLDTAQGQSSLATGNRVSHTRGRSQTSATPASRPILDSDGQVQSPDTQGSQGSLPSHTTDPDRHTPPQPIPTRTRSPYGAGPTAADPEINDTGDDLADPSIDESSYNPYQESRFKRPPRLPLPIQEEVLSPGSPIISPADITGEVPIGDDAFPRNPSMLSSTTVDEDEQGELGEEFRDPKHKDAPLVETTIRWPGGGKDVYITGSFSRWNKKWRMHRIAEGSDIFTRTLGLPPGVHHLTFVVDGDMKRSDELPTAVDYTNYLVNYIDVHLDPIAEDASQHDTSHHVTPQPTPTIEKPALAIDTPQQPPTPEIRPQEPSQAPSTSASGISPGTSTKPHVARRQEDRAYHSEIPRFLADLDEPEESSRFHRASAVLGTQPAPPSLPMFLNKSILNGATPMKDDASVLIMPNHTVLNHLATSSIKNNVLATSGTTRYKRKYVTTIMYKPTNDNGT</sequence>
<dbReference type="InterPro" id="IPR037256">
    <property type="entry name" value="ASC_dom_sf"/>
</dbReference>
<comment type="subcellular location">
    <subcellularLocation>
        <location evidence="1">Cytoplasm</location>
    </subcellularLocation>
</comment>
<dbReference type="Gene3D" id="2.60.40.10">
    <property type="entry name" value="Immunoglobulins"/>
    <property type="match status" value="1"/>
</dbReference>
<evidence type="ECO:0000256" key="1">
    <source>
        <dbReference type="ARBA" id="ARBA00004496"/>
    </source>
</evidence>
<dbReference type="Pfam" id="PF16561">
    <property type="entry name" value="AMPK1_CBM"/>
    <property type="match status" value="1"/>
</dbReference>
<dbReference type="GO" id="GO:0005634">
    <property type="term" value="C:nucleus"/>
    <property type="evidence" value="ECO:0007669"/>
    <property type="project" value="TreeGrafter"/>
</dbReference>
<dbReference type="GO" id="GO:0019901">
    <property type="term" value="F:protein kinase binding"/>
    <property type="evidence" value="ECO:0007669"/>
    <property type="project" value="TreeGrafter"/>
</dbReference>
<dbReference type="SUPFAM" id="SSF81296">
    <property type="entry name" value="E set domains"/>
    <property type="match status" value="1"/>
</dbReference>
<evidence type="ECO:0000256" key="4">
    <source>
        <dbReference type="SAM" id="MobiDB-lite"/>
    </source>
</evidence>
<dbReference type="GO" id="GO:0009507">
    <property type="term" value="C:chloroplast"/>
    <property type="evidence" value="ECO:0007669"/>
    <property type="project" value="UniProtKB-ARBA"/>
</dbReference>
<feature type="domain" description="Association with the SNF1 complex (ASC)" evidence="5">
    <location>
        <begin position="397"/>
        <end position="504"/>
    </location>
</feature>
<comment type="caution">
    <text evidence="6">The sequence shown here is derived from an EMBL/GenBank/DDBJ whole genome shotgun (WGS) entry which is preliminary data.</text>
</comment>
<keyword evidence="3" id="KW-0963">Cytoplasm</keyword>
<dbReference type="InterPro" id="IPR013783">
    <property type="entry name" value="Ig-like_fold"/>
</dbReference>
<evidence type="ECO:0000313" key="6">
    <source>
        <dbReference type="EMBL" id="KAB8416344.1"/>
    </source>
</evidence>
<dbReference type="InterPro" id="IPR032640">
    <property type="entry name" value="AMPK1_CBM"/>
</dbReference>
<feature type="compositionally biased region" description="Basic and acidic residues" evidence="4">
    <location>
        <begin position="1"/>
        <end position="10"/>
    </location>
</feature>
<gene>
    <name evidence="6" type="ORF">FH972_024864</name>
</gene>
<keyword evidence="7" id="KW-1185">Reference proteome</keyword>
<dbReference type="Proteomes" id="UP000327013">
    <property type="component" value="Unassembled WGS sequence"/>
</dbReference>
<dbReference type="SMART" id="SM01010">
    <property type="entry name" value="AMPKBI"/>
    <property type="match status" value="1"/>
</dbReference>
<dbReference type="GO" id="GO:0007165">
    <property type="term" value="P:signal transduction"/>
    <property type="evidence" value="ECO:0007669"/>
    <property type="project" value="TreeGrafter"/>
</dbReference>
<feature type="compositionally biased region" description="Polar residues" evidence="4">
    <location>
        <begin position="373"/>
        <end position="392"/>
    </location>
</feature>
<comment type="similarity">
    <text evidence="2">Belongs to the 5'-AMP-activated protein kinase beta subunit family.</text>
</comment>
<dbReference type="PANTHER" id="PTHR10343:SF84">
    <property type="entry name" value="5'-AMP-ACTIVATED PROTEIN KINASE SUBUNIT BETA-1"/>
    <property type="match status" value="1"/>
</dbReference>
<evidence type="ECO:0000259" key="5">
    <source>
        <dbReference type="SMART" id="SM01010"/>
    </source>
</evidence>